<evidence type="ECO:0008006" key="3">
    <source>
        <dbReference type="Google" id="ProtNLM"/>
    </source>
</evidence>
<protein>
    <recommendedName>
        <fullName evidence="3">Heparinase</fullName>
    </recommendedName>
</protein>
<dbReference type="InterPro" id="IPR008929">
    <property type="entry name" value="Chondroitin_lyas"/>
</dbReference>
<evidence type="ECO:0000313" key="2">
    <source>
        <dbReference type="Proteomes" id="UP001597493"/>
    </source>
</evidence>
<gene>
    <name evidence="1" type="ORF">ACFSW5_10155</name>
</gene>
<keyword evidence="2" id="KW-1185">Reference proteome</keyword>
<dbReference type="Gene3D" id="1.50.10.100">
    <property type="entry name" value="Chondroitin AC/alginate lyase"/>
    <property type="match status" value="1"/>
</dbReference>
<evidence type="ECO:0000313" key="1">
    <source>
        <dbReference type="EMBL" id="MFD2660619.1"/>
    </source>
</evidence>
<accession>A0ABW5QW73</accession>
<dbReference type="SUPFAM" id="SSF48239">
    <property type="entry name" value="Terpenoid cyclases/Protein prenyltransferases"/>
    <property type="match status" value="1"/>
</dbReference>
<reference evidence="2" key="1">
    <citation type="journal article" date="2019" name="Int. J. Syst. Evol. Microbiol.">
        <title>The Global Catalogue of Microorganisms (GCM) 10K type strain sequencing project: providing services to taxonomists for standard genome sequencing and annotation.</title>
        <authorList>
            <consortium name="The Broad Institute Genomics Platform"/>
            <consortium name="The Broad Institute Genome Sequencing Center for Infectious Disease"/>
            <person name="Wu L."/>
            <person name="Ma J."/>
        </authorList>
    </citation>
    <scope>NUCLEOTIDE SEQUENCE [LARGE SCALE GENOMIC DNA]</scope>
    <source>
        <strain evidence="2">TISTR 1827</strain>
    </source>
</reference>
<dbReference type="EMBL" id="JBHUMY010000009">
    <property type="protein sequence ID" value="MFD2660619.1"/>
    <property type="molecule type" value="Genomic_DNA"/>
</dbReference>
<proteinExistence type="predicted"/>
<dbReference type="InterPro" id="IPR008930">
    <property type="entry name" value="Terpenoid_cyclase/PrenylTrfase"/>
</dbReference>
<sequence length="582" mass="64732">MYEKLVELNDYWARDGIGRQVLDESSRYCGGVADPDNGIAWPSHGGTPMVMALWAAALVNRDSQFYHDEALLARLELAAAFMLRSQHGDGTISPGWTNMHSPPDTAFVVVGLAQVYELLAGHEWEPLRKAADDIRLFLERTLPALLTGGCHTPNHRWVMTAALGFMHKLTGRPALKERAAAWLAEGIDCTEDGEWTERSNGIYNGVSDVMLFHAAELLERPDLLEPVRRNLRMMAYLVHPDGEVVTDYSGRQDFGSSYTMESYFFVSKLMEHRDRDPLFAALAKLAGESLRHPGWLPNNAMIGYLLRPELRETAVKPAGLPDRYRVVINRSFPRERYLSGMEAAGHGGRIYHSRLHPDFGAPVARCRNGATSATVMAAGNSFFALRHGKVRLHAVQLSSSFEPGFVRLERMEALEREYRLTGEERKGYYGPVPAGALPDTAGGPVSPWYLLPHQLRPLTHEQRHRVEATVAETGEGWRIRIRCDEPEGMMAQAAFVFGGEAELTAQGEAIGGEAAPGVWFWREGVVRCEAGGDWMELDGGAHEHRGSVLRNTGYPATCRTLLVNLMTPYDKTFEIRLSPQGP</sequence>
<dbReference type="Proteomes" id="UP001597493">
    <property type="component" value="Unassembled WGS sequence"/>
</dbReference>
<name>A0ABW5QW73_9BACL</name>
<comment type="caution">
    <text evidence="1">The sequence shown here is derived from an EMBL/GenBank/DDBJ whole genome shotgun (WGS) entry which is preliminary data.</text>
</comment>
<dbReference type="RefSeq" id="WP_379272234.1">
    <property type="nucleotide sequence ID" value="NZ_JBHUGT010000028.1"/>
</dbReference>
<organism evidence="1 2">
    <name type="scientific">Paenibacillus thailandensis</name>
    <dbReference type="NCBI Taxonomy" id="393250"/>
    <lineage>
        <taxon>Bacteria</taxon>
        <taxon>Bacillati</taxon>
        <taxon>Bacillota</taxon>
        <taxon>Bacilli</taxon>
        <taxon>Bacillales</taxon>
        <taxon>Paenibacillaceae</taxon>
        <taxon>Paenibacillus</taxon>
    </lineage>
</organism>